<dbReference type="Proteomes" id="UP001244207">
    <property type="component" value="Unassembled WGS sequence"/>
</dbReference>
<keyword evidence="1" id="KW-0732">Signal</keyword>
<keyword evidence="3" id="KW-1185">Reference proteome</keyword>
<dbReference type="RefSeq" id="XP_060369945.1">
    <property type="nucleotide sequence ID" value="XM_060507248.1"/>
</dbReference>
<comment type="caution">
    <text evidence="2">The sequence shown here is derived from an EMBL/GenBank/DDBJ whole genome shotgun (WGS) entry which is preliminary data.</text>
</comment>
<gene>
    <name evidence="2" type="ORF">BDZ83DRAFT_603875</name>
</gene>
<dbReference type="AlphaFoldDB" id="A0AAD8XLZ7"/>
<evidence type="ECO:0008006" key="4">
    <source>
        <dbReference type="Google" id="ProtNLM"/>
    </source>
</evidence>
<reference evidence="2" key="1">
    <citation type="submission" date="2021-12" db="EMBL/GenBank/DDBJ databases">
        <title>Comparative genomics, transcriptomics and evolutionary studies reveal genomic signatures of adaptation to plant cell wall in hemibiotrophic fungi.</title>
        <authorList>
            <consortium name="DOE Joint Genome Institute"/>
            <person name="Baroncelli R."/>
            <person name="Diaz J.F."/>
            <person name="Benocci T."/>
            <person name="Peng M."/>
            <person name="Battaglia E."/>
            <person name="Haridas S."/>
            <person name="Andreopoulos W."/>
            <person name="Labutti K."/>
            <person name="Pangilinan J."/>
            <person name="Floch G.L."/>
            <person name="Makela M.R."/>
            <person name="Henrissat B."/>
            <person name="Grigoriev I.V."/>
            <person name="Crouch J.A."/>
            <person name="De Vries R.P."/>
            <person name="Sukno S.A."/>
            <person name="Thon M.R."/>
        </authorList>
    </citation>
    <scope>NUCLEOTIDE SEQUENCE</scope>
    <source>
        <strain evidence="2">CBS 112980</strain>
    </source>
</reference>
<sequence>MLALRSFLAAALSCFSSLLAAARLSRWLCLRSIFFSVRVRGGQLCRVQSLVGTGAQSGLGSRIVFLPLPSA</sequence>
<proteinExistence type="predicted"/>
<name>A0AAD8XLZ7_GLOAC</name>
<protein>
    <recommendedName>
        <fullName evidence="4">Secreted protein</fullName>
    </recommendedName>
</protein>
<organism evidence="2 3">
    <name type="scientific">Glomerella acutata</name>
    <name type="common">Colletotrichum acutatum</name>
    <dbReference type="NCBI Taxonomy" id="27357"/>
    <lineage>
        <taxon>Eukaryota</taxon>
        <taxon>Fungi</taxon>
        <taxon>Dikarya</taxon>
        <taxon>Ascomycota</taxon>
        <taxon>Pezizomycotina</taxon>
        <taxon>Sordariomycetes</taxon>
        <taxon>Hypocreomycetidae</taxon>
        <taxon>Glomerellales</taxon>
        <taxon>Glomerellaceae</taxon>
        <taxon>Colletotrichum</taxon>
        <taxon>Colletotrichum acutatum species complex</taxon>
    </lineage>
</organism>
<accession>A0AAD8XLZ7</accession>
<evidence type="ECO:0000313" key="3">
    <source>
        <dbReference type="Proteomes" id="UP001244207"/>
    </source>
</evidence>
<feature type="signal peptide" evidence="1">
    <location>
        <begin position="1"/>
        <end position="22"/>
    </location>
</feature>
<dbReference type="EMBL" id="JAHMHS010000009">
    <property type="protein sequence ID" value="KAK1729890.1"/>
    <property type="molecule type" value="Genomic_DNA"/>
</dbReference>
<evidence type="ECO:0000313" key="2">
    <source>
        <dbReference type="EMBL" id="KAK1729890.1"/>
    </source>
</evidence>
<dbReference type="GeneID" id="85391147"/>
<evidence type="ECO:0000256" key="1">
    <source>
        <dbReference type="SAM" id="SignalP"/>
    </source>
</evidence>
<feature type="chain" id="PRO_5041918580" description="Secreted protein" evidence="1">
    <location>
        <begin position="23"/>
        <end position="71"/>
    </location>
</feature>